<name>A0A6A4X6H5_AMPAM</name>
<keyword evidence="19" id="KW-0326">Glycosidase</keyword>
<comment type="cofactor">
    <cofactor evidence="1 17">
        <name>Ca(2+)</name>
        <dbReference type="ChEBI" id="CHEBI:29108"/>
    </cofactor>
</comment>
<feature type="active site" description="Proton donor" evidence="16">
    <location>
        <position position="358"/>
    </location>
</feature>
<feature type="active site" evidence="16">
    <location>
        <position position="657"/>
    </location>
</feature>
<evidence type="ECO:0000256" key="20">
    <source>
        <dbReference type="SAM" id="Phobius"/>
    </source>
</evidence>
<evidence type="ECO:0000256" key="13">
    <source>
        <dbReference type="ARBA" id="ARBA00023180"/>
    </source>
</evidence>
<evidence type="ECO:0000313" key="23">
    <source>
        <dbReference type="Proteomes" id="UP000440578"/>
    </source>
</evidence>
<dbReference type="InterPro" id="IPR001382">
    <property type="entry name" value="Glyco_hydro_47"/>
</dbReference>
<dbReference type="Pfam" id="PF01532">
    <property type="entry name" value="Glyco_hydro_47"/>
    <property type="match status" value="1"/>
</dbReference>
<comment type="pathway">
    <text evidence="3">Protein modification; protein glycosylation.</text>
</comment>
<dbReference type="AlphaFoldDB" id="A0A6A4X6H5"/>
<organism evidence="22 23">
    <name type="scientific">Amphibalanus amphitrite</name>
    <name type="common">Striped barnacle</name>
    <name type="synonym">Balanus amphitrite</name>
    <dbReference type="NCBI Taxonomy" id="1232801"/>
    <lineage>
        <taxon>Eukaryota</taxon>
        <taxon>Metazoa</taxon>
        <taxon>Ecdysozoa</taxon>
        <taxon>Arthropoda</taxon>
        <taxon>Crustacea</taxon>
        <taxon>Multicrustacea</taxon>
        <taxon>Cirripedia</taxon>
        <taxon>Thoracica</taxon>
        <taxon>Thoracicalcarea</taxon>
        <taxon>Balanomorpha</taxon>
        <taxon>Balanoidea</taxon>
        <taxon>Balanidae</taxon>
        <taxon>Amphibalaninae</taxon>
        <taxon>Amphibalanus</taxon>
    </lineage>
</organism>
<keyword evidence="13" id="KW-0325">Glycoprotein</keyword>
<keyword evidence="23" id="KW-1185">Reference proteome</keyword>
<keyword evidence="5" id="KW-0813">Transport</keyword>
<feature type="transmembrane region" description="Helical" evidence="20">
    <location>
        <begin position="161"/>
        <end position="180"/>
    </location>
</feature>
<evidence type="ECO:0000256" key="2">
    <source>
        <dbReference type="ARBA" id="ARBA00004141"/>
    </source>
</evidence>
<evidence type="ECO:0000256" key="5">
    <source>
        <dbReference type="ARBA" id="ARBA00022448"/>
    </source>
</evidence>
<comment type="similarity">
    <text evidence="4 19">Belongs to the glycosyl hydrolase 47 family.</text>
</comment>
<evidence type="ECO:0000256" key="9">
    <source>
        <dbReference type="ARBA" id="ARBA00023065"/>
    </source>
</evidence>
<dbReference type="GO" id="GO:0005509">
    <property type="term" value="F:calcium ion binding"/>
    <property type="evidence" value="ECO:0007669"/>
    <property type="project" value="InterPro"/>
</dbReference>
<dbReference type="EC" id="3.2.1.-" evidence="19"/>
<keyword evidence="17" id="KW-0106">Calcium</keyword>
<feature type="transmembrane region" description="Helical" evidence="20">
    <location>
        <begin position="225"/>
        <end position="245"/>
    </location>
</feature>
<dbReference type="InterPro" id="IPR036026">
    <property type="entry name" value="Seven-hairpin_glycosidases"/>
</dbReference>
<dbReference type="InterPro" id="IPR012341">
    <property type="entry name" value="6hp_glycosidase-like_sf"/>
</dbReference>
<dbReference type="PANTHER" id="PTHR11742">
    <property type="entry name" value="MANNOSYL-OLIGOSACCHARIDE ALPHA-1,2-MANNOSIDASE-RELATED"/>
    <property type="match status" value="1"/>
</dbReference>
<dbReference type="Gene3D" id="3.40.190.10">
    <property type="entry name" value="Periplasmic binding protein-like II"/>
    <property type="match status" value="1"/>
</dbReference>
<keyword evidence="6 20" id="KW-0812">Transmembrane</keyword>
<keyword evidence="15" id="KW-0407">Ion channel</keyword>
<keyword evidence="8 20" id="KW-1133">Transmembrane helix</keyword>
<evidence type="ECO:0000256" key="19">
    <source>
        <dbReference type="RuleBase" id="RU361193"/>
    </source>
</evidence>
<evidence type="ECO:0000313" key="22">
    <source>
        <dbReference type="EMBL" id="KAF0310568.1"/>
    </source>
</evidence>
<keyword evidence="10 20" id="KW-0472">Membrane</keyword>
<evidence type="ECO:0000256" key="16">
    <source>
        <dbReference type="PIRSR" id="PIRSR601382-1"/>
    </source>
</evidence>
<dbReference type="OrthoDB" id="8118055at2759"/>
<evidence type="ECO:0000256" key="15">
    <source>
        <dbReference type="ARBA" id="ARBA00023303"/>
    </source>
</evidence>
<evidence type="ECO:0000256" key="1">
    <source>
        <dbReference type="ARBA" id="ARBA00001913"/>
    </source>
</evidence>
<dbReference type="PRINTS" id="PR00747">
    <property type="entry name" value="GLYHDRLASE47"/>
</dbReference>
<gene>
    <name evidence="22" type="ORF">FJT64_018461</name>
</gene>
<evidence type="ECO:0000256" key="14">
    <source>
        <dbReference type="ARBA" id="ARBA00023286"/>
    </source>
</evidence>
<dbReference type="SUPFAM" id="SSF53850">
    <property type="entry name" value="Periplasmic binding protein-like II"/>
    <property type="match status" value="1"/>
</dbReference>
<proteinExistence type="inferred from homology"/>
<dbReference type="GO" id="GO:0000139">
    <property type="term" value="C:Golgi membrane"/>
    <property type="evidence" value="ECO:0007669"/>
    <property type="project" value="TreeGrafter"/>
</dbReference>
<dbReference type="Pfam" id="PF10613">
    <property type="entry name" value="Lig_chan-Glu_bd"/>
    <property type="match status" value="1"/>
</dbReference>
<feature type="active site" evidence="16">
    <location>
        <position position="491"/>
    </location>
</feature>
<keyword evidence="7 19" id="KW-0378">Hydrolase</keyword>
<evidence type="ECO:0000256" key="6">
    <source>
        <dbReference type="ARBA" id="ARBA00022692"/>
    </source>
</evidence>
<comment type="caution">
    <text evidence="22">The sequence shown here is derived from an EMBL/GenBank/DDBJ whole genome shotgun (WGS) entry which is preliminary data.</text>
</comment>
<evidence type="ECO:0000256" key="8">
    <source>
        <dbReference type="ARBA" id="ARBA00022989"/>
    </source>
</evidence>
<accession>A0A6A4X6H5</accession>
<feature type="active site" description="Proton donor" evidence="16">
    <location>
        <position position="632"/>
    </location>
</feature>
<dbReference type="SUPFAM" id="SSF48225">
    <property type="entry name" value="Seven-hairpin glycosidases"/>
    <property type="match status" value="1"/>
</dbReference>
<dbReference type="InterPro" id="IPR050749">
    <property type="entry name" value="Glycosyl_Hydrolase_47"/>
</dbReference>
<keyword evidence="14" id="KW-1071">Ligand-gated ion channel</keyword>
<dbReference type="Proteomes" id="UP000440578">
    <property type="component" value="Unassembled WGS sequence"/>
</dbReference>
<evidence type="ECO:0000256" key="3">
    <source>
        <dbReference type="ARBA" id="ARBA00004922"/>
    </source>
</evidence>
<comment type="subcellular location">
    <subcellularLocation>
        <location evidence="2">Membrane</location>
        <topology evidence="2">Multi-pass membrane protein</topology>
    </subcellularLocation>
</comment>
<evidence type="ECO:0000256" key="17">
    <source>
        <dbReference type="PIRSR" id="PIRSR601382-2"/>
    </source>
</evidence>
<dbReference type="GO" id="GO:0005783">
    <property type="term" value="C:endoplasmic reticulum"/>
    <property type="evidence" value="ECO:0007669"/>
    <property type="project" value="TreeGrafter"/>
</dbReference>
<dbReference type="GO" id="GO:0004571">
    <property type="term" value="F:mannosyl-oligosaccharide 1,2-alpha-mannosidase activity"/>
    <property type="evidence" value="ECO:0007669"/>
    <property type="project" value="InterPro"/>
</dbReference>
<dbReference type="GO" id="GO:0015276">
    <property type="term" value="F:ligand-gated monoatomic ion channel activity"/>
    <property type="evidence" value="ECO:0007669"/>
    <property type="project" value="InterPro"/>
</dbReference>
<keyword evidence="17" id="KW-0479">Metal-binding</keyword>
<feature type="binding site" evidence="17">
    <location>
        <position position="744"/>
    </location>
    <ligand>
        <name>Ca(2+)</name>
        <dbReference type="ChEBI" id="CHEBI:29108"/>
    </ligand>
</feature>
<reference evidence="22 23" key="1">
    <citation type="submission" date="2019-07" db="EMBL/GenBank/DDBJ databases">
        <title>Draft genome assembly of a fouling barnacle, Amphibalanus amphitrite (Darwin, 1854): The first reference genome for Thecostraca.</title>
        <authorList>
            <person name="Kim W."/>
        </authorList>
    </citation>
    <scope>NUCLEOTIDE SEQUENCE [LARGE SCALE GENOMIC DNA]</scope>
    <source>
        <strain evidence="22">SNU_AA5</strain>
        <tissue evidence="22">Soma without cirri and trophi</tissue>
    </source>
</reference>
<evidence type="ECO:0000256" key="7">
    <source>
        <dbReference type="ARBA" id="ARBA00022801"/>
    </source>
</evidence>
<feature type="disulfide bond" evidence="18">
    <location>
        <begin position="555"/>
        <end position="618"/>
    </location>
</feature>
<dbReference type="EMBL" id="VIIS01000301">
    <property type="protein sequence ID" value="KAF0310568.1"/>
    <property type="molecule type" value="Genomic_DNA"/>
</dbReference>
<evidence type="ECO:0000259" key="21">
    <source>
        <dbReference type="Pfam" id="PF10613"/>
    </source>
</evidence>
<keyword evidence="11 18" id="KW-1015">Disulfide bond</keyword>
<evidence type="ECO:0000256" key="10">
    <source>
        <dbReference type="ARBA" id="ARBA00023136"/>
    </source>
</evidence>
<evidence type="ECO:0000256" key="4">
    <source>
        <dbReference type="ARBA" id="ARBA00007658"/>
    </source>
</evidence>
<sequence>MAERRGGLVLLGPGWSAGPGPQWSAGTPDRPLRVVAINDLPYISMEQRPDGTVAYSGYLFQLWQIVAEELGLSYNISAPLTSGYGSQTTNGTWTGVIGDLAYGRADLAVTTMMPTPSRAAVVDFLDGVPIASATTGFMVRRDTTVTPRLSLAMFSGLLRPLGADVWWALAAALLALSLVLRLSLRFNSARAEDGQLARDMGWGSCLLAGAMTVVGQGWSRTPQSLAGRTATMFGWVMGILIYINYTANLMSFLTVDTGRQPISSLREFVQQPDWTLAMMRHAWKGYVTYAWGEDELRPVSRRGRSAGIFGRQAMGATIVDALDTLLIMGLEEEFSEARLWVKQKLDLAHVTSEVSVFEVNIRYVGGLLACFALTGDALFRDKAEETARALLPAFDTPTGIPYAMVVPATGRAKNYGWASMGGSILSEFGTLHMEFSYLSDVTGQPVFREKVHRVRDQLARMDTPGGLFPNYLHPVTGDWGQHHTSVGALGDSFYEYLLKEWLRSGGDDRQALRMFQLAMGNITDRLVKTSDQSGLTFVAEMHRERLSYKMDHLACFIGANKCRLHVACMRWRRPGTETMICNDEVSFTGGLYALAAAKDPEADTDRYLELGRQITATCHESYDRTATKLGPESFRFTDQVEARPLLQQEKYYILRPEVIESYFVLWRLTGDPKYRDWGWQAAQQAIEQFCRVEAGFSGIKDVDSLWPEHDDVQQSFFLAETLKYLYLLFSDSELLSLDQWVFNTEAHPLPIRGANQLYRQTDVG</sequence>
<dbReference type="PANTHER" id="PTHR11742:SF6">
    <property type="entry name" value="MANNOSYL-OLIGOSACCHARIDE ALPHA-1,2-MANNOSIDASE IA-RELATED"/>
    <property type="match status" value="1"/>
</dbReference>
<dbReference type="GO" id="GO:0005975">
    <property type="term" value="P:carbohydrate metabolic process"/>
    <property type="evidence" value="ECO:0007669"/>
    <property type="project" value="InterPro"/>
</dbReference>
<dbReference type="InterPro" id="IPR019594">
    <property type="entry name" value="Glu/Gly-bd"/>
</dbReference>
<evidence type="ECO:0000256" key="11">
    <source>
        <dbReference type="ARBA" id="ARBA00023157"/>
    </source>
</evidence>
<protein>
    <recommendedName>
        <fullName evidence="19">alpha-1,2-Mannosidase</fullName>
        <ecNumber evidence="19">3.2.1.-</ecNumber>
    </recommendedName>
</protein>
<feature type="domain" description="Ionotropic glutamate receptor L-glutamate and glycine-binding" evidence="21">
    <location>
        <begin position="32"/>
        <end position="125"/>
    </location>
</feature>
<evidence type="ECO:0000256" key="18">
    <source>
        <dbReference type="PIRSR" id="PIRSR601382-3"/>
    </source>
</evidence>
<evidence type="ECO:0000256" key="12">
    <source>
        <dbReference type="ARBA" id="ARBA00023170"/>
    </source>
</evidence>
<keyword evidence="12" id="KW-0675">Receptor</keyword>
<dbReference type="Gene3D" id="1.50.10.10">
    <property type="match status" value="2"/>
</dbReference>
<keyword evidence="9" id="KW-0406">Ion transport</keyword>